<sequence>MKKTNLKTIPPKFKVYDGTGSKDNTRLSLLKPSKDSTSKTQTKK</sequence>
<feature type="region of interest" description="Disordered" evidence="1">
    <location>
        <begin position="1"/>
        <end position="44"/>
    </location>
</feature>
<accession>A0A2X2W7R9</accession>
<proteinExistence type="predicted"/>
<organism evidence="2 3">
    <name type="scientific">Clostridium cochlearium</name>
    <dbReference type="NCBI Taxonomy" id="1494"/>
    <lineage>
        <taxon>Bacteria</taxon>
        <taxon>Bacillati</taxon>
        <taxon>Bacillota</taxon>
        <taxon>Clostridia</taxon>
        <taxon>Eubacteriales</taxon>
        <taxon>Clostridiaceae</taxon>
        <taxon>Clostridium</taxon>
    </lineage>
</organism>
<dbReference type="Proteomes" id="UP000250223">
    <property type="component" value="Unassembled WGS sequence"/>
</dbReference>
<evidence type="ECO:0000313" key="2">
    <source>
        <dbReference type="EMBL" id="SQB33693.1"/>
    </source>
</evidence>
<protein>
    <submittedName>
        <fullName evidence="2">Uncharacterized protein</fullName>
    </submittedName>
</protein>
<dbReference type="AlphaFoldDB" id="A0A2X2W7R9"/>
<gene>
    <name evidence="2" type="ORF">NCTC13028_00647</name>
</gene>
<reference evidence="2 3" key="1">
    <citation type="submission" date="2018-06" db="EMBL/GenBank/DDBJ databases">
        <authorList>
            <consortium name="Pathogen Informatics"/>
            <person name="Doyle S."/>
        </authorList>
    </citation>
    <scope>NUCLEOTIDE SEQUENCE [LARGE SCALE GENOMIC DNA]</scope>
    <source>
        <strain evidence="2 3">NCTC13028</strain>
    </source>
</reference>
<dbReference type="RefSeq" id="WP_278337334.1">
    <property type="nucleotide sequence ID" value="NZ_JAHLNT010000004.1"/>
</dbReference>
<evidence type="ECO:0000313" key="3">
    <source>
        <dbReference type="Proteomes" id="UP000250223"/>
    </source>
</evidence>
<evidence type="ECO:0000256" key="1">
    <source>
        <dbReference type="SAM" id="MobiDB-lite"/>
    </source>
</evidence>
<dbReference type="EMBL" id="UAWC01000001">
    <property type="protein sequence ID" value="SQB33693.1"/>
    <property type="molecule type" value="Genomic_DNA"/>
</dbReference>
<name>A0A2X2W7R9_CLOCO</name>